<keyword evidence="3" id="KW-0238">DNA-binding</keyword>
<evidence type="ECO:0000256" key="5">
    <source>
        <dbReference type="ARBA" id="ARBA00023306"/>
    </source>
</evidence>
<evidence type="ECO:0000256" key="7">
    <source>
        <dbReference type="SAM" id="MobiDB-lite"/>
    </source>
</evidence>
<comment type="caution">
    <text evidence="8">The sequence shown here is derived from an EMBL/GenBank/DDBJ whole genome shotgun (WGS) entry which is preliminary data.</text>
</comment>
<dbReference type="STRING" id="1806994.A0A507CCK6"/>
<dbReference type="Pfam" id="PF09696">
    <property type="entry name" value="Ctf8"/>
    <property type="match status" value="1"/>
</dbReference>
<comment type="similarity">
    <text evidence="6">Belongs to the CTF8 family.</text>
</comment>
<evidence type="ECO:0000256" key="6">
    <source>
        <dbReference type="ARBA" id="ARBA00038447"/>
    </source>
</evidence>
<dbReference type="GO" id="GO:0007064">
    <property type="term" value="P:mitotic sister chromatid cohesion"/>
    <property type="evidence" value="ECO:0007669"/>
    <property type="project" value="InterPro"/>
</dbReference>
<keyword evidence="5" id="KW-0131">Cell cycle</keyword>
<dbReference type="GO" id="GO:0031390">
    <property type="term" value="C:Ctf18 RFC-like complex"/>
    <property type="evidence" value="ECO:0007669"/>
    <property type="project" value="InterPro"/>
</dbReference>
<sequence>MIIIPTIELHGQGSESRDWILLEVQGSLEIDDDTLQNAVLGSMQLNKDCPVLTIGHHRLEGKRITLSKPLALIRRKEIKSIWSSKNSAAASRSASRPTSRVNSRASSPVRTHNISNDVDGDAMDVDQGGGAQTMNSSQTTVYGGMAGSAEEVDPFAVTPEWETVCVIRYKYIFSQRPETTVRQEHRGAVTFRKLG</sequence>
<dbReference type="GO" id="GO:0003677">
    <property type="term" value="F:DNA binding"/>
    <property type="evidence" value="ECO:0007669"/>
    <property type="project" value="UniProtKB-KW"/>
</dbReference>
<organism evidence="8 9">
    <name type="scientific">Synchytrium microbalum</name>
    <dbReference type="NCBI Taxonomy" id="1806994"/>
    <lineage>
        <taxon>Eukaryota</taxon>
        <taxon>Fungi</taxon>
        <taxon>Fungi incertae sedis</taxon>
        <taxon>Chytridiomycota</taxon>
        <taxon>Chytridiomycota incertae sedis</taxon>
        <taxon>Chytridiomycetes</taxon>
        <taxon>Synchytriales</taxon>
        <taxon>Synchytriaceae</taxon>
        <taxon>Synchytrium</taxon>
    </lineage>
</organism>
<reference evidence="8 9" key="1">
    <citation type="journal article" date="2019" name="Sci. Rep.">
        <title>Comparative genomics of chytrid fungi reveal insights into the obligate biotrophic and pathogenic lifestyle of Synchytrium endobioticum.</title>
        <authorList>
            <person name="van de Vossenberg B.T.L.H."/>
            <person name="Warris S."/>
            <person name="Nguyen H.D.T."/>
            <person name="van Gent-Pelzer M.P.E."/>
            <person name="Joly D.L."/>
            <person name="van de Geest H.C."/>
            <person name="Bonants P.J.M."/>
            <person name="Smith D.S."/>
            <person name="Levesque C.A."/>
            <person name="van der Lee T.A.J."/>
        </authorList>
    </citation>
    <scope>NUCLEOTIDE SEQUENCE [LARGE SCALE GENOMIC DNA]</scope>
    <source>
        <strain evidence="8 9">JEL517</strain>
    </source>
</reference>
<dbReference type="GeneID" id="42003457"/>
<name>A0A507CCK6_9FUNG</name>
<evidence type="ECO:0000256" key="1">
    <source>
        <dbReference type="ARBA" id="ARBA00004123"/>
    </source>
</evidence>
<evidence type="ECO:0000313" key="9">
    <source>
        <dbReference type="Proteomes" id="UP000319731"/>
    </source>
</evidence>
<evidence type="ECO:0008006" key="10">
    <source>
        <dbReference type="Google" id="ProtNLM"/>
    </source>
</evidence>
<dbReference type="InterPro" id="IPR018607">
    <property type="entry name" value="Ctf8"/>
</dbReference>
<proteinExistence type="inferred from homology"/>
<feature type="compositionally biased region" description="Polar residues" evidence="7">
    <location>
        <begin position="101"/>
        <end position="116"/>
    </location>
</feature>
<dbReference type="Proteomes" id="UP000319731">
    <property type="component" value="Unassembled WGS sequence"/>
</dbReference>
<evidence type="ECO:0000313" key="8">
    <source>
        <dbReference type="EMBL" id="TPX35273.1"/>
    </source>
</evidence>
<dbReference type="AlphaFoldDB" id="A0A507CCK6"/>
<dbReference type="EMBL" id="QEAO01000009">
    <property type="protein sequence ID" value="TPX35273.1"/>
    <property type="molecule type" value="Genomic_DNA"/>
</dbReference>
<keyword evidence="2" id="KW-0235">DNA replication</keyword>
<keyword evidence="4" id="KW-0539">Nucleus</keyword>
<evidence type="ECO:0000256" key="4">
    <source>
        <dbReference type="ARBA" id="ARBA00023242"/>
    </source>
</evidence>
<dbReference type="PANTHER" id="PTHR28605">
    <property type="entry name" value="CTF8, CHROMOSOME TRANSMISSION FIDELITY FACTOR 8 HOMOLOG (S. CEREVISIAE)"/>
    <property type="match status" value="1"/>
</dbReference>
<protein>
    <recommendedName>
        <fullName evidence="10">Chromosome transmission fidelity protein 8</fullName>
    </recommendedName>
</protein>
<dbReference type="GO" id="GO:0006260">
    <property type="term" value="P:DNA replication"/>
    <property type="evidence" value="ECO:0007669"/>
    <property type="project" value="UniProtKB-KW"/>
</dbReference>
<feature type="region of interest" description="Disordered" evidence="7">
    <location>
        <begin position="86"/>
        <end position="122"/>
    </location>
</feature>
<accession>A0A507CCK6</accession>
<evidence type="ECO:0000256" key="2">
    <source>
        <dbReference type="ARBA" id="ARBA00022705"/>
    </source>
</evidence>
<dbReference type="OrthoDB" id="121932at2759"/>
<keyword evidence="9" id="KW-1185">Reference proteome</keyword>
<dbReference type="RefSeq" id="XP_031025800.1">
    <property type="nucleotide sequence ID" value="XM_031168160.1"/>
</dbReference>
<comment type="subcellular location">
    <subcellularLocation>
        <location evidence="1">Nucleus</location>
    </subcellularLocation>
</comment>
<gene>
    <name evidence="8" type="ORF">SmJEL517_g02232</name>
</gene>
<feature type="compositionally biased region" description="Low complexity" evidence="7">
    <location>
        <begin position="86"/>
        <end position="100"/>
    </location>
</feature>
<dbReference type="PANTHER" id="PTHR28605:SF1">
    <property type="entry name" value="CHROMOSOME TRANSMISSION FIDELITY FACTOR 8"/>
    <property type="match status" value="1"/>
</dbReference>
<evidence type="ECO:0000256" key="3">
    <source>
        <dbReference type="ARBA" id="ARBA00023125"/>
    </source>
</evidence>